<keyword evidence="1" id="KW-0175">Coiled coil</keyword>
<dbReference type="AlphaFoldDB" id="A0A1X7T0F5"/>
<evidence type="ECO:0000313" key="2">
    <source>
        <dbReference type="EnsemblMetazoa" id="Aqu2.1.07930_001"/>
    </source>
</evidence>
<dbReference type="EnsemblMetazoa" id="Aqu2.1.07930_001">
    <property type="protein sequence ID" value="Aqu2.1.07930_001"/>
    <property type="gene ID" value="Aqu2.1.07930"/>
</dbReference>
<proteinExistence type="predicted"/>
<accession>A0A1X7T0F5</accession>
<dbReference type="InParanoid" id="A0A1X7T0F5"/>
<evidence type="ECO:0000256" key="1">
    <source>
        <dbReference type="SAM" id="Coils"/>
    </source>
</evidence>
<sequence>MTSLQTTVFTHSVDRKYVFHLPDTFPETQRNNLKQKYTKWKRRKEERGGGAEDLNLLNAKLEADKAKLEHKVIELMAERQLLGDSISVPNFFPKTAPKSTQPILQPLTGESLRLRTASSDDGARLDVSADGFWGLLYQRVFFDVRVFCPLSSTNASRSLSACYKDNKEKKKRKYD</sequence>
<reference evidence="2" key="1">
    <citation type="submission" date="2017-05" db="UniProtKB">
        <authorList>
            <consortium name="EnsemblMetazoa"/>
        </authorList>
    </citation>
    <scope>IDENTIFICATION</scope>
</reference>
<feature type="coiled-coil region" evidence="1">
    <location>
        <begin position="51"/>
        <end position="78"/>
    </location>
</feature>
<protein>
    <submittedName>
        <fullName evidence="2">Uncharacterized protein</fullName>
    </submittedName>
</protein>
<name>A0A1X7T0F5_AMPQE</name>
<organism evidence="2">
    <name type="scientific">Amphimedon queenslandica</name>
    <name type="common">Sponge</name>
    <dbReference type="NCBI Taxonomy" id="400682"/>
    <lineage>
        <taxon>Eukaryota</taxon>
        <taxon>Metazoa</taxon>
        <taxon>Porifera</taxon>
        <taxon>Demospongiae</taxon>
        <taxon>Heteroscleromorpha</taxon>
        <taxon>Haplosclerida</taxon>
        <taxon>Niphatidae</taxon>
        <taxon>Amphimedon</taxon>
    </lineage>
</organism>